<evidence type="ECO:0000256" key="2">
    <source>
        <dbReference type="ARBA" id="ARBA00022771"/>
    </source>
</evidence>
<dbReference type="AlphaFoldDB" id="Q30RD2"/>
<dbReference type="OrthoDB" id="9803742at2"/>
<dbReference type="SUPFAM" id="SSF109635">
    <property type="entry name" value="DnaK suppressor protein DksA, alpha-hairpin domain"/>
    <property type="match status" value="1"/>
</dbReference>
<dbReference type="eggNOG" id="COG1734">
    <property type="taxonomic scope" value="Bacteria"/>
</dbReference>
<proteinExistence type="predicted"/>
<dbReference type="Pfam" id="PF01258">
    <property type="entry name" value="zf-dskA_traR"/>
    <property type="match status" value="1"/>
</dbReference>
<keyword evidence="1" id="KW-0479">Metal-binding</keyword>
<dbReference type="PROSITE" id="PS01102">
    <property type="entry name" value="ZF_DKSA_1"/>
    <property type="match status" value="1"/>
</dbReference>
<accession>Q30RD2</accession>
<keyword evidence="7" id="KW-1185">Reference proteome</keyword>
<dbReference type="PANTHER" id="PTHR33823:SF4">
    <property type="entry name" value="GENERAL STRESS PROTEIN 16O"/>
    <property type="match status" value="1"/>
</dbReference>
<evidence type="ECO:0000259" key="5">
    <source>
        <dbReference type="Pfam" id="PF01258"/>
    </source>
</evidence>
<organism evidence="6 7">
    <name type="scientific">Sulfurimonas denitrificans (strain ATCC 33889 / DSM 1251)</name>
    <name type="common">Thiomicrospira denitrificans (strain ATCC 33889 / DSM 1251)</name>
    <dbReference type="NCBI Taxonomy" id="326298"/>
    <lineage>
        <taxon>Bacteria</taxon>
        <taxon>Pseudomonadati</taxon>
        <taxon>Campylobacterota</taxon>
        <taxon>Epsilonproteobacteria</taxon>
        <taxon>Campylobacterales</taxon>
        <taxon>Sulfurimonadaceae</taxon>
        <taxon>Sulfurimonas</taxon>
    </lineage>
</organism>
<dbReference type="GO" id="GO:0008270">
    <property type="term" value="F:zinc ion binding"/>
    <property type="evidence" value="ECO:0007669"/>
    <property type="project" value="UniProtKB-KW"/>
</dbReference>
<protein>
    <submittedName>
        <fullName evidence="6">Transcriptional regulators, TraR/DksA family</fullName>
    </submittedName>
</protein>
<dbReference type="EMBL" id="CP000153">
    <property type="protein sequence ID" value="ABB44449.1"/>
    <property type="molecule type" value="Genomic_DNA"/>
</dbReference>
<dbReference type="Proteomes" id="UP000002714">
    <property type="component" value="Chromosome"/>
</dbReference>
<sequence length="116" mass="13327">MQESELKYFKEILESRKEQIIKNIRGVNEELSQLSSLELKDEGDHASVDNSSMIESAIVHQQEQELREINVTLGKIATGDYGICEMCEDPIGFQRLKVKPHAIYCIDCREIVEKSR</sequence>
<evidence type="ECO:0000256" key="3">
    <source>
        <dbReference type="ARBA" id="ARBA00022833"/>
    </source>
</evidence>
<dbReference type="STRING" id="326298.Suden_1171"/>
<evidence type="ECO:0000313" key="6">
    <source>
        <dbReference type="EMBL" id="ABB44449.1"/>
    </source>
</evidence>
<reference evidence="6 7" key="1">
    <citation type="journal article" date="2008" name="Appl. Environ. Microbiol.">
        <title>Genome of the epsilonproteobacterial chemolithoautotroph Sulfurimonas denitrificans.</title>
        <authorList>
            <person name="Sievert S.M."/>
            <person name="Scott K.M."/>
            <person name="Klotz M.G."/>
            <person name="Chain P.S.G."/>
            <person name="Hauser L.J."/>
            <person name="Hemp J."/>
            <person name="Huegler M."/>
            <person name="Land M."/>
            <person name="Lapidus A."/>
            <person name="Larimer F.W."/>
            <person name="Lucas S."/>
            <person name="Malfatti S.A."/>
            <person name="Meyer F."/>
            <person name="Paulsen I.T."/>
            <person name="Ren Q."/>
            <person name="Simon J."/>
            <person name="Bailey K."/>
            <person name="Diaz E."/>
            <person name="Fitzpatrick K.A."/>
            <person name="Glover B."/>
            <person name="Gwatney N."/>
            <person name="Korajkic A."/>
            <person name="Long A."/>
            <person name="Mobberley J.M."/>
            <person name="Pantry S.N."/>
            <person name="Pazder G."/>
            <person name="Peterson S."/>
            <person name="Quintanilla J.D."/>
            <person name="Sprinkle R."/>
            <person name="Stephens J."/>
            <person name="Thomas P."/>
            <person name="Vaughn R."/>
            <person name="Weber M.J."/>
            <person name="Wooten L.L."/>
        </authorList>
    </citation>
    <scope>NUCLEOTIDE SEQUENCE [LARGE SCALE GENOMIC DNA]</scope>
    <source>
        <strain evidence="7">ATCC 33889 / DSM 1251</strain>
    </source>
</reference>
<dbReference type="InterPro" id="IPR020458">
    <property type="entry name" value="Znf_DskA_TraR_CS"/>
</dbReference>
<feature type="zinc finger region" description="dksA C4-type" evidence="4">
    <location>
        <begin position="84"/>
        <end position="108"/>
    </location>
</feature>
<dbReference type="PROSITE" id="PS51128">
    <property type="entry name" value="ZF_DKSA_2"/>
    <property type="match status" value="1"/>
</dbReference>
<dbReference type="InterPro" id="IPR000962">
    <property type="entry name" value="Znf_DskA_TraR"/>
</dbReference>
<gene>
    <name evidence="6" type="ordered locus">Suden_1171</name>
</gene>
<dbReference type="PANTHER" id="PTHR33823">
    <property type="entry name" value="RNA POLYMERASE-BINDING TRANSCRIPTION FACTOR DKSA-RELATED"/>
    <property type="match status" value="1"/>
</dbReference>
<evidence type="ECO:0000256" key="4">
    <source>
        <dbReference type="PROSITE-ProRule" id="PRU00510"/>
    </source>
</evidence>
<dbReference type="KEGG" id="tdn:Suden_1171"/>
<dbReference type="Gene3D" id="1.20.120.910">
    <property type="entry name" value="DksA, coiled-coil domain"/>
    <property type="match status" value="1"/>
</dbReference>
<dbReference type="InterPro" id="IPR037187">
    <property type="entry name" value="DnaK_N"/>
</dbReference>
<dbReference type="RefSeq" id="WP_011372801.1">
    <property type="nucleotide sequence ID" value="NC_007575.1"/>
</dbReference>
<evidence type="ECO:0000256" key="1">
    <source>
        <dbReference type="ARBA" id="ARBA00022723"/>
    </source>
</evidence>
<name>Q30RD2_SULDN</name>
<feature type="domain" description="Zinc finger DksA/TraR C4-type" evidence="5">
    <location>
        <begin position="79"/>
        <end position="114"/>
    </location>
</feature>
<evidence type="ECO:0000313" key="7">
    <source>
        <dbReference type="Proteomes" id="UP000002714"/>
    </source>
</evidence>
<dbReference type="SUPFAM" id="SSF57716">
    <property type="entry name" value="Glucocorticoid receptor-like (DNA-binding domain)"/>
    <property type="match status" value="1"/>
</dbReference>
<dbReference type="HOGENOM" id="CLU_043144_4_3_7"/>
<dbReference type="NCBIfam" id="NF033459">
    <property type="entry name" value="DksA_like"/>
    <property type="match status" value="1"/>
</dbReference>
<keyword evidence="2" id="KW-0863">Zinc-finger</keyword>
<keyword evidence="3" id="KW-0862">Zinc</keyword>